<dbReference type="Proteomes" id="UP000292307">
    <property type="component" value="Chromosome"/>
</dbReference>
<evidence type="ECO:0000313" key="5">
    <source>
        <dbReference type="EMBL" id="QBI01359.1"/>
    </source>
</evidence>
<proteinExistence type="predicted"/>
<dbReference type="PROSITE" id="PS51186">
    <property type="entry name" value="GNAT"/>
    <property type="match status" value="1"/>
</dbReference>
<protein>
    <submittedName>
        <fullName evidence="4 5">N-acetyltransferase</fullName>
    </submittedName>
</protein>
<feature type="domain" description="N-acetyltransferase" evidence="3">
    <location>
        <begin position="11"/>
        <end position="176"/>
    </location>
</feature>
<name>A0A411WXD8_9BURK</name>
<dbReference type="SUPFAM" id="SSF55729">
    <property type="entry name" value="Acyl-CoA N-acyltransferases (Nat)"/>
    <property type="match status" value="1"/>
</dbReference>
<reference evidence="4" key="1">
    <citation type="journal article" date="2014" name="Int. J. Syst. Evol. Microbiol.">
        <title>Complete genome sequence of Corynebacterium casei LMG S-19264T (=DSM 44701T), isolated from a smear-ripened cheese.</title>
        <authorList>
            <consortium name="US DOE Joint Genome Institute (JGI-PGF)"/>
            <person name="Walter F."/>
            <person name="Albersmeier A."/>
            <person name="Kalinowski J."/>
            <person name="Ruckert C."/>
        </authorList>
    </citation>
    <scope>NUCLEOTIDE SEQUENCE</scope>
    <source>
        <strain evidence="4">KCTC 12343</strain>
    </source>
</reference>
<dbReference type="PANTHER" id="PTHR43877">
    <property type="entry name" value="AMINOALKYLPHOSPHONATE N-ACETYLTRANSFERASE-RELATED-RELATED"/>
    <property type="match status" value="1"/>
</dbReference>
<evidence type="ECO:0000313" key="7">
    <source>
        <dbReference type="Proteomes" id="UP000628442"/>
    </source>
</evidence>
<organism evidence="4 7">
    <name type="scientific">Pseudoduganella albidiflava</name>
    <dbReference type="NCBI Taxonomy" id="321983"/>
    <lineage>
        <taxon>Bacteria</taxon>
        <taxon>Pseudomonadati</taxon>
        <taxon>Pseudomonadota</taxon>
        <taxon>Betaproteobacteria</taxon>
        <taxon>Burkholderiales</taxon>
        <taxon>Oxalobacteraceae</taxon>
        <taxon>Telluria group</taxon>
        <taxon>Pseudoduganella</taxon>
    </lineage>
</organism>
<dbReference type="Proteomes" id="UP000628442">
    <property type="component" value="Unassembled WGS sequence"/>
</dbReference>
<reference evidence="5 6" key="2">
    <citation type="submission" date="2019-02" db="EMBL/GenBank/DDBJ databases">
        <title>Draft Genome Sequences of Six Type Strains of the Genus Massilia.</title>
        <authorList>
            <person name="Miess H."/>
            <person name="Frediansyhah A."/>
            <person name="Gross H."/>
        </authorList>
    </citation>
    <scope>NUCLEOTIDE SEQUENCE [LARGE SCALE GENOMIC DNA]</scope>
    <source>
        <strain evidence="5 6">DSM 17472</strain>
    </source>
</reference>
<dbReference type="AlphaFoldDB" id="A0A411WXD8"/>
<evidence type="ECO:0000256" key="1">
    <source>
        <dbReference type="ARBA" id="ARBA00022679"/>
    </source>
</evidence>
<dbReference type="CDD" id="cd04301">
    <property type="entry name" value="NAT_SF"/>
    <property type="match status" value="1"/>
</dbReference>
<evidence type="ECO:0000313" key="6">
    <source>
        <dbReference type="Proteomes" id="UP000292307"/>
    </source>
</evidence>
<dbReference type="RefSeq" id="WP_131145481.1">
    <property type="nucleotide sequence ID" value="NZ_BMWV01000003.1"/>
</dbReference>
<sequence length="181" mass="19733">MPNLIPAPSAPILRALHPDDLPTLLDIQRACYGDAFIESGDVYLRRLASPANCSLVYERDGKVCAYLAAYRSSYGKITPLHGDFQVPDGVADTLYLHDMAVHPACAGQGLAQALLDRLWEQGRAAGLRSTALVSVQDSRDFWARRGYVVQPLRDAGQRARLATYGEGAVYMARPLDTATLT</sequence>
<keyword evidence="2" id="KW-0012">Acyltransferase</keyword>
<gene>
    <name evidence="5" type="ORF">EYF70_11245</name>
    <name evidence="4" type="ORF">GCM10007387_18250</name>
</gene>
<accession>A0A411WXD8</accession>
<dbReference type="InterPro" id="IPR016181">
    <property type="entry name" value="Acyl_CoA_acyltransferase"/>
</dbReference>
<reference evidence="4" key="3">
    <citation type="submission" date="2022-12" db="EMBL/GenBank/DDBJ databases">
        <authorList>
            <person name="Sun Q."/>
            <person name="Kim S."/>
        </authorList>
    </citation>
    <scope>NUCLEOTIDE SEQUENCE</scope>
    <source>
        <strain evidence="4">KCTC 12343</strain>
    </source>
</reference>
<evidence type="ECO:0000259" key="3">
    <source>
        <dbReference type="PROSITE" id="PS51186"/>
    </source>
</evidence>
<evidence type="ECO:0000256" key="2">
    <source>
        <dbReference type="ARBA" id="ARBA00023315"/>
    </source>
</evidence>
<dbReference type="InterPro" id="IPR050832">
    <property type="entry name" value="Bact_Acetyltransf"/>
</dbReference>
<dbReference type="OrthoDB" id="359414at2"/>
<dbReference type="EMBL" id="CP036401">
    <property type="protein sequence ID" value="QBI01359.1"/>
    <property type="molecule type" value="Genomic_DNA"/>
</dbReference>
<dbReference type="InterPro" id="IPR000182">
    <property type="entry name" value="GNAT_dom"/>
</dbReference>
<dbReference type="GO" id="GO:0016747">
    <property type="term" value="F:acyltransferase activity, transferring groups other than amino-acyl groups"/>
    <property type="evidence" value="ECO:0007669"/>
    <property type="project" value="InterPro"/>
</dbReference>
<evidence type="ECO:0000313" key="4">
    <source>
        <dbReference type="EMBL" id="GGY36285.1"/>
    </source>
</evidence>
<keyword evidence="1" id="KW-0808">Transferase</keyword>
<keyword evidence="6" id="KW-1185">Reference proteome</keyword>
<dbReference type="Pfam" id="PF00583">
    <property type="entry name" value="Acetyltransf_1"/>
    <property type="match status" value="1"/>
</dbReference>
<dbReference type="Gene3D" id="3.40.630.30">
    <property type="match status" value="1"/>
</dbReference>
<dbReference type="EMBL" id="BMWV01000003">
    <property type="protein sequence ID" value="GGY36285.1"/>
    <property type="molecule type" value="Genomic_DNA"/>
</dbReference>